<reference evidence="1" key="2">
    <citation type="submission" date="2020-11" db="EMBL/GenBank/DDBJ databases">
        <authorList>
            <person name="McCartney M.A."/>
            <person name="Auch B."/>
            <person name="Kono T."/>
            <person name="Mallez S."/>
            <person name="Becker A."/>
            <person name="Gohl D.M."/>
            <person name="Silverstein K.A.T."/>
            <person name="Koren S."/>
            <person name="Bechman K.B."/>
            <person name="Herman A."/>
            <person name="Abrahante J.E."/>
            <person name="Garbe J."/>
        </authorList>
    </citation>
    <scope>NUCLEOTIDE SEQUENCE</scope>
    <source>
        <strain evidence="1">Duluth1</strain>
        <tissue evidence="1">Whole animal</tissue>
    </source>
</reference>
<evidence type="ECO:0000313" key="2">
    <source>
        <dbReference type="Proteomes" id="UP000828390"/>
    </source>
</evidence>
<reference evidence="1" key="1">
    <citation type="journal article" date="2019" name="bioRxiv">
        <title>The Genome of the Zebra Mussel, Dreissena polymorpha: A Resource for Invasive Species Research.</title>
        <authorList>
            <person name="McCartney M.A."/>
            <person name="Auch B."/>
            <person name="Kono T."/>
            <person name="Mallez S."/>
            <person name="Zhang Y."/>
            <person name="Obille A."/>
            <person name="Becker A."/>
            <person name="Abrahante J.E."/>
            <person name="Garbe J."/>
            <person name="Badalamenti J.P."/>
            <person name="Herman A."/>
            <person name="Mangelson H."/>
            <person name="Liachko I."/>
            <person name="Sullivan S."/>
            <person name="Sone E.D."/>
            <person name="Koren S."/>
            <person name="Silverstein K.A.T."/>
            <person name="Beckman K.B."/>
            <person name="Gohl D.M."/>
        </authorList>
    </citation>
    <scope>NUCLEOTIDE SEQUENCE</scope>
    <source>
        <strain evidence="1">Duluth1</strain>
        <tissue evidence="1">Whole animal</tissue>
    </source>
</reference>
<dbReference type="EMBL" id="JAIWYP010000014">
    <property type="protein sequence ID" value="KAH3707233.1"/>
    <property type="molecule type" value="Genomic_DNA"/>
</dbReference>
<sequence length="158" mass="17869">MHSITGNYPYCENQDFTGESRRVIMIPETVRSPDQSVVEAEPFKNLVSEGQVVALFTDDELCEYYLMKVTHPLSSSTKVTKDQWGAVITQNTEVFTGLYDDKVGENRYSLIRSPYAIVPVASILYIFAQIDSSKDTIKVPEYLHTSILECVNMSKDAR</sequence>
<dbReference type="Proteomes" id="UP000828390">
    <property type="component" value="Unassembled WGS sequence"/>
</dbReference>
<evidence type="ECO:0000313" key="1">
    <source>
        <dbReference type="EMBL" id="KAH3707233.1"/>
    </source>
</evidence>
<organism evidence="1 2">
    <name type="scientific">Dreissena polymorpha</name>
    <name type="common">Zebra mussel</name>
    <name type="synonym">Mytilus polymorpha</name>
    <dbReference type="NCBI Taxonomy" id="45954"/>
    <lineage>
        <taxon>Eukaryota</taxon>
        <taxon>Metazoa</taxon>
        <taxon>Spiralia</taxon>
        <taxon>Lophotrochozoa</taxon>
        <taxon>Mollusca</taxon>
        <taxon>Bivalvia</taxon>
        <taxon>Autobranchia</taxon>
        <taxon>Heteroconchia</taxon>
        <taxon>Euheterodonta</taxon>
        <taxon>Imparidentia</taxon>
        <taxon>Neoheterodontei</taxon>
        <taxon>Myida</taxon>
        <taxon>Dreissenoidea</taxon>
        <taxon>Dreissenidae</taxon>
        <taxon>Dreissena</taxon>
    </lineage>
</organism>
<keyword evidence="2" id="KW-1185">Reference proteome</keyword>
<gene>
    <name evidence="1" type="ORF">DPMN_066632</name>
</gene>
<protein>
    <submittedName>
        <fullName evidence="1">Uncharacterized protein</fullName>
    </submittedName>
</protein>
<proteinExistence type="predicted"/>
<dbReference type="AlphaFoldDB" id="A0A9D3YUD8"/>
<comment type="caution">
    <text evidence="1">The sequence shown here is derived from an EMBL/GenBank/DDBJ whole genome shotgun (WGS) entry which is preliminary data.</text>
</comment>
<name>A0A9D3YUD8_DREPO</name>
<accession>A0A9D3YUD8</accession>